<dbReference type="PRINTS" id="PR00411">
    <property type="entry name" value="PNDRDTASEI"/>
</dbReference>
<evidence type="ECO:0000256" key="2">
    <source>
        <dbReference type="SAM" id="MobiDB-lite"/>
    </source>
</evidence>
<dbReference type="AlphaFoldDB" id="A0A6I4WCQ4"/>
<dbReference type="PANTHER" id="PTHR43539">
    <property type="entry name" value="FLAVIN-BINDING MONOOXYGENASE-LIKE PROTEIN (AFU_ORTHOLOGUE AFUA_4G09220)"/>
    <property type="match status" value="1"/>
</dbReference>
<dbReference type="Proteomes" id="UP000431901">
    <property type="component" value="Unassembled WGS sequence"/>
</dbReference>
<organism evidence="3 4">
    <name type="scientific">Actinomadura rayongensis</name>
    <dbReference type="NCBI Taxonomy" id="1429076"/>
    <lineage>
        <taxon>Bacteria</taxon>
        <taxon>Bacillati</taxon>
        <taxon>Actinomycetota</taxon>
        <taxon>Actinomycetes</taxon>
        <taxon>Streptosporangiales</taxon>
        <taxon>Thermomonosporaceae</taxon>
        <taxon>Actinomadura</taxon>
    </lineage>
</organism>
<accession>A0A6I4WCQ4</accession>
<sequence>MRWHSSSSPEGRTGLGVLQGGSHARAVFPSRGHRVRRERRRERAVNPPGLAGAHYPVAVVGGGQAGLSMSYHLRERGIDHVVLEAGRVGREWRERRWDTFCLVTPNWQCKLPGYPYQGTDPDGFMVRDEIVRYLEDYVAFFRPPLVEGVTVTGLRRSGGVFDLTTTAGAFTADQVVVATGPYHAPSVPRMAERLPSDVEQVHSSRYRNPDQLPDGGVLVIGTGQSGCQIAEDLHLAGRQVHLAVGGAPRVARFYRGKDCVAWLDEMGHYAKTIDAFDDADGVRMRVNHYVTGRDGGRDIDLRAFARDGMRLYGRLTGVDGAALEFADDLKLNLDRADAVAEGIKDAIDAHIAAQRIDAPAEARYVPVWEPSEQPRSLDLRAAGVTSVVWATGFARDHRWIELPAFDGRGYPMHWRGATSIPGLYFLGLPWQYSWGSGRFEAVGRDAGFLAGHIEASLRLADVCGTLTGAPSELASALPLG</sequence>
<dbReference type="InterPro" id="IPR036188">
    <property type="entry name" value="FAD/NAD-bd_sf"/>
</dbReference>
<evidence type="ECO:0000313" key="3">
    <source>
        <dbReference type="EMBL" id="MXQ67401.1"/>
    </source>
</evidence>
<name>A0A6I4WCQ4_9ACTN</name>
<dbReference type="Gene3D" id="3.50.50.60">
    <property type="entry name" value="FAD/NAD(P)-binding domain"/>
    <property type="match status" value="2"/>
</dbReference>
<dbReference type="NCBIfam" id="TIGR04046">
    <property type="entry name" value="MSMEG_0569_nitr"/>
    <property type="match status" value="1"/>
</dbReference>
<evidence type="ECO:0000256" key="1">
    <source>
        <dbReference type="ARBA" id="ARBA00023002"/>
    </source>
</evidence>
<evidence type="ECO:0000313" key="4">
    <source>
        <dbReference type="Proteomes" id="UP000431901"/>
    </source>
</evidence>
<feature type="compositionally biased region" description="Polar residues" evidence="2">
    <location>
        <begin position="1"/>
        <end position="10"/>
    </location>
</feature>
<dbReference type="PANTHER" id="PTHR43539:SF78">
    <property type="entry name" value="FLAVIN-CONTAINING MONOOXYGENASE"/>
    <property type="match status" value="1"/>
</dbReference>
<protein>
    <submittedName>
        <fullName evidence="3">MSMEG_0569 family flavin-dependent oxidoreductase</fullName>
    </submittedName>
</protein>
<reference evidence="3 4" key="1">
    <citation type="submission" date="2019-12" db="EMBL/GenBank/DDBJ databases">
        <title>Nocardia macrotermitis sp. nov. and Nocardia aurantia sp. nov., isolated from the gut of the fungus growing-termite Macrotermes natalensis.</title>
        <authorList>
            <person name="Christine B."/>
            <person name="Rene B."/>
        </authorList>
    </citation>
    <scope>NUCLEOTIDE SEQUENCE [LARGE SCALE GENOMIC DNA]</scope>
    <source>
        <strain evidence="3 4">DSM 102126</strain>
    </source>
</reference>
<dbReference type="SUPFAM" id="SSF51905">
    <property type="entry name" value="FAD/NAD(P)-binding domain"/>
    <property type="match status" value="1"/>
</dbReference>
<dbReference type="OrthoDB" id="9808049at2"/>
<dbReference type="GO" id="GO:0050660">
    <property type="term" value="F:flavin adenine dinucleotide binding"/>
    <property type="evidence" value="ECO:0007669"/>
    <property type="project" value="TreeGrafter"/>
</dbReference>
<dbReference type="SUPFAM" id="SSF51971">
    <property type="entry name" value="Nucleotide-binding domain"/>
    <property type="match status" value="1"/>
</dbReference>
<gene>
    <name evidence="3" type="ORF">GQ466_25620</name>
</gene>
<comment type="caution">
    <text evidence="3">The sequence shown here is derived from an EMBL/GenBank/DDBJ whole genome shotgun (WGS) entry which is preliminary data.</text>
</comment>
<dbReference type="Pfam" id="PF13738">
    <property type="entry name" value="Pyr_redox_3"/>
    <property type="match status" value="1"/>
</dbReference>
<dbReference type="GO" id="GO:0004497">
    <property type="term" value="F:monooxygenase activity"/>
    <property type="evidence" value="ECO:0007669"/>
    <property type="project" value="TreeGrafter"/>
</dbReference>
<keyword evidence="4" id="KW-1185">Reference proteome</keyword>
<keyword evidence="1" id="KW-0560">Oxidoreductase</keyword>
<feature type="region of interest" description="Disordered" evidence="2">
    <location>
        <begin position="1"/>
        <end position="21"/>
    </location>
</feature>
<proteinExistence type="predicted"/>
<dbReference type="InterPro" id="IPR024000">
    <property type="entry name" value="CHP04046_FMN-dependent"/>
</dbReference>
<dbReference type="EMBL" id="WUTW01000007">
    <property type="protein sequence ID" value="MXQ67401.1"/>
    <property type="molecule type" value="Genomic_DNA"/>
</dbReference>
<dbReference type="InterPro" id="IPR050982">
    <property type="entry name" value="Auxin_biosynth/cation_transpt"/>
</dbReference>